<keyword evidence="8" id="KW-1185">Reference proteome</keyword>
<dbReference type="InterPro" id="IPR036278">
    <property type="entry name" value="Sialidase_sf"/>
</dbReference>
<dbReference type="InterPro" id="IPR011040">
    <property type="entry name" value="Sialidase"/>
</dbReference>
<dbReference type="AlphaFoldDB" id="A0A543A112"/>
<evidence type="ECO:0000313" key="8">
    <source>
        <dbReference type="Proteomes" id="UP000320209"/>
    </source>
</evidence>
<evidence type="ECO:0000256" key="4">
    <source>
        <dbReference type="SAM" id="MobiDB-lite"/>
    </source>
</evidence>
<evidence type="ECO:0000313" key="7">
    <source>
        <dbReference type="EMBL" id="TQL66283.1"/>
    </source>
</evidence>
<evidence type="ECO:0000259" key="5">
    <source>
        <dbReference type="Pfam" id="PF10633"/>
    </source>
</evidence>
<dbReference type="GO" id="GO:0004308">
    <property type="term" value="F:exo-alpha-sialidase activity"/>
    <property type="evidence" value="ECO:0007669"/>
    <property type="project" value="UniProtKB-EC"/>
</dbReference>
<dbReference type="InterPro" id="IPR013783">
    <property type="entry name" value="Ig-like_fold"/>
</dbReference>
<feature type="region of interest" description="Disordered" evidence="4">
    <location>
        <begin position="598"/>
        <end position="617"/>
    </location>
</feature>
<feature type="compositionally biased region" description="Basic and acidic residues" evidence="4">
    <location>
        <begin position="17"/>
        <end position="27"/>
    </location>
</feature>
<dbReference type="Gene3D" id="2.120.10.10">
    <property type="match status" value="1"/>
</dbReference>
<dbReference type="PANTHER" id="PTHR10628:SF30">
    <property type="entry name" value="EXO-ALPHA-SIALIDASE"/>
    <property type="match status" value="1"/>
</dbReference>
<comment type="catalytic activity">
    <reaction evidence="1">
        <text>Hydrolysis of alpha-(2-&gt;3)-, alpha-(2-&gt;6)-, alpha-(2-&gt;8)- glycosidic linkages of terminal sialic acid residues in oligosaccharides, glycoproteins, glycolipids, colominic acid and synthetic substrates.</text>
        <dbReference type="EC" id="3.2.1.18"/>
    </reaction>
</comment>
<dbReference type="SUPFAM" id="SSF50939">
    <property type="entry name" value="Sialidases"/>
    <property type="match status" value="1"/>
</dbReference>
<accession>A0A543A112</accession>
<feature type="region of interest" description="Disordered" evidence="4">
    <location>
        <begin position="1"/>
        <end position="45"/>
    </location>
</feature>
<dbReference type="InterPro" id="IPR018905">
    <property type="entry name" value="A-galactase_NEW3"/>
</dbReference>
<dbReference type="Pfam" id="PF13088">
    <property type="entry name" value="BNR_2"/>
    <property type="match status" value="1"/>
</dbReference>
<name>A0A543A112_9ACTN</name>
<comment type="similarity">
    <text evidence="2">Belongs to the glycosyl hydrolase 33 family.</text>
</comment>
<dbReference type="Gene3D" id="2.60.40.10">
    <property type="entry name" value="Immunoglobulins"/>
    <property type="match status" value="1"/>
</dbReference>
<proteinExistence type="inferred from homology"/>
<comment type="caution">
    <text evidence="7">The sequence shown here is derived from an EMBL/GenBank/DDBJ whole genome shotgun (WGS) entry which is preliminary data.</text>
</comment>
<gene>
    <name evidence="7" type="ORF">FB381_0133</name>
</gene>
<dbReference type="Proteomes" id="UP000320209">
    <property type="component" value="Unassembled WGS sequence"/>
</dbReference>
<dbReference type="EMBL" id="VFOV01000001">
    <property type="protein sequence ID" value="TQL66283.1"/>
    <property type="molecule type" value="Genomic_DNA"/>
</dbReference>
<organism evidence="7 8">
    <name type="scientific">Nocardioides albertanoniae</name>
    <dbReference type="NCBI Taxonomy" id="1175486"/>
    <lineage>
        <taxon>Bacteria</taxon>
        <taxon>Bacillati</taxon>
        <taxon>Actinomycetota</taxon>
        <taxon>Actinomycetes</taxon>
        <taxon>Propionibacteriales</taxon>
        <taxon>Nocardioidaceae</taxon>
        <taxon>Nocardioides</taxon>
    </lineage>
</organism>
<sequence>MSAQVSKGGVISWRTRRPADRRPRADPPRPAAPSRGQEPSYTEQDLAVGGDGVFPNYRIPALTVAPNGDLLASYDGRPTSMDAPGPNSILQRRSTDGGDTWGPQTVVHHGTDGDAKTGYSDPSYVVDRETGKVFNFHVFSMDQGFIGSEPGVDPADRNVLHAEVSTSSDDGATWQHRIITADITPDLGWRSRFAASGQGIQLRYGPHAGRLVQQFTIINGAGAFQAVSVFSDDHGTTWQAGKPVGTGMDENKTVELSDGTVMLNSRDSAGSKFRKVAYSHDGGVTYGEVTIDRELPDPTNNGSIVRAFPNAAPNTAEARVLLFSNAASQTSRTHGTVRASCDDGETWPIAREFREGEMSYSTLATLPDGDVGLLYEPGGAAIRFAKFNLAWLGGLCAPVTAPELTVERGTSTTSSLQIENQLGPVLTPATLAFDAPDGWTMSATKPRTLRPGQSAEVPFTLEVPSSADGGTYRVPVRLTDTAGRASSGTVTVVVPKLPDEVDGRIDVTDATHTNPKTTPYAAGDRLSFSYRVTNLSGAVTTVAPSGNLRDLDPSVDSRNCRWRDLAASGTYECTSAYHVVTQDDLDRGSFTPVTTWTSTSGDDVTTVERTGPAVDLS</sequence>
<dbReference type="OrthoDB" id="134475at2"/>
<dbReference type="PANTHER" id="PTHR10628">
    <property type="entry name" value="SIALIDASE"/>
    <property type="match status" value="1"/>
</dbReference>
<reference evidence="7 8" key="1">
    <citation type="submission" date="2019-06" db="EMBL/GenBank/DDBJ databases">
        <title>Sequencing the genomes of 1000 actinobacteria strains.</title>
        <authorList>
            <person name="Klenk H.-P."/>
        </authorList>
    </citation>
    <scope>NUCLEOTIDE SEQUENCE [LARGE SCALE GENOMIC DNA]</scope>
    <source>
        <strain evidence="7 8">DSM 25218</strain>
    </source>
</reference>
<dbReference type="GO" id="GO:0009313">
    <property type="term" value="P:oligosaccharide catabolic process"/>
    <property type="evidence" value="ECO:0007669"/>
    <property type="project" value="TreeGrafter"/>
</dbReference>
<dbReference type="Pfam" id="PF10633">
    <property type="entry name" value="NPCBM_assoc"/>
    <property type="match status" value="1"/>
</dbReference>
<evidence type="ECO:0000256" key="1">
    <source>
        <dbReference type="ARBA" id="ARBA00000427"/>
    </source>
</evidence>
<dbReference type="GO" id="GO:0005737">
    <property type="term" value="C:cytoplasm"/>
    <property type="evidence" value="ECO:0007669"/>
    <property type="project" value="TreeGrafter"/>
</dbReference>
<dbReference type="RefSeq" id="WP_141778505.1">
    <property type="nucleotide sequence ID" value="NZ_VFOV01000001.1"/>
</dbReference>
<dbReference type="EC" id="3.2.1.18" evidence="3"/>
<dbReference type="GO" id="GO:0006689">
    <property type="term" value="P:ganglioside catabolic process"/>
    <property type="evidence" value="ECO:0007669"/>
    <property type="project" value="TreeGrafter"/>
</dbReference>
<dbReference type="SUPFAM" id="SSF81296">
    <property type="entry name" value="E set domains"/>
    <property type="match status" value="1"/>
</dbReference>
<dbReference type="InterPro" id="IPR026856">
    <property type="entry name" value="Sialidase_fam"/>
</dbReference>
<dbReference type="GO" id="GO:0016020">
    <property type="term" value="C:membrane"/>
    <property type="evidence" value="ECO:0007669"/>
    <property type="project" value="TreeGrafter"/>
</dbReference>
<protein>
    <recommendedName>
        <fullName evidence="3">exo-alpha-sialidase</fullName>
        <ecNumber evidence="3">3.2.1.18</ecNumber>
    </recommendedName>
</protein>
<feature type="domain" description="Alpha-galactosidase NEW3" evidence="5">
    <location>
        <begin position="407"/>
        <end position="479"/>
    </location>
</feature>
<dbReference type="CDD" id="cd15482">
    <property type="entry name" value="Sialidase_non-viral"/>
    <property type="match status" value="1"/>
</dbReference>
<evidence type="ECO:0000259" key="6">
    <source>
        <dbReference type="Pfam" id="PF13088"/>
    </source>
</evidence>
<evidence type="ECO:0000256" key="3">
    <source>
        <dbReference type="ARBA" id="ARBA00012733"/>
    </source>
</evidence>
<feature type="domain" description="Sialidase" evidence="6">
    <location>
        <begin position="69"/>
        <end position="372"/>
    </location>
</feature>
<evidence type="ECO:0000256" key="2">
    <source>
        <dbReference type="ARBA" id="ARBA00009348"/>
    </source>
</evidence>
<dbReference type="InterPro" id="IPR014756">
    <property type="entry name" value="Ig_E-set"/>
</dbReference>